<dbReference type="Proteomes" id="UP000501600">
    <property type="component" value="Chromosome"/>
</dbReference>
<dbReference type="PANTHER" id="PTHR34477:SF5">
    <property type="entry name" value="BSL5627 PROTEIN"/>
    <property type="match status" value="1"/>
</dbReference>
<comment type="similarity">
    <text evidence="1">Belongs to the UPF0213 family.</text>
</comment>
<dbReference type="InterPro" id="IPR000305">
    <property type="entry name" value="GIY-YIG_endonuc"/>
</dbReference>
<evidence type="ECO:0000313" key="4">
    <source>
        <dbReference type="Proteomes" id="UP000501600"/>
    </source>
</evidence>
<dbReference type="KEGG" id="phao:HF685_10120"/>
<dbReference type="RefSeq" id="WP_168819727.1">
    <property type="nucleotide sequence ID" value="NZ_CP051217.1"/>
</dbReference>
<dbReference type="Pfam" id="PF01541">
    <property type="entry name" value="GIY-YIG"/>
    <property type="match status" value="1"/>
</dbReference>
<dbReference type="Gene3D" id="3.40.1440.10">
    <property type="entry name" value="GIY-YIG endonuclease"/>
    <property type="match status" value="1"/>
</dbReference>
<dbReference type="PROSITE" id="PS50164">
    <property type="entry name" value="GIY_YIG"/>
    <property type="match status" value="1"/>
</dbReference>
<evidence type="ECO:0000259" key="2">
    <source>
        <dbReference type="PROSITE" id="PS50164"/>
    </source>
</evidence>
<evidence type="ECO:0000313" key="3">
    <source>
        <dbReference type="EMBL" id="QJB69589.1"/>
    </source>
</evidence>
<dbReference type="CDD" id="cd10448">
    <property type="entry name" value="GIY-YIG_unchar_3"/>
    <property type="match status" value="1"/>
</dbReference>
<proteinExistence type="inferred from homology"/>
<keyword evidence="4" id="KW-1185">Reference proteome</keyword>
<organism evidence="3 4">
    <name type="scientific">Parasphingorhabdus halotolerans</name>
    <dbReference type="NCBI Taxonomy" id="2725558"/>
    <lineage>
        <taxon>Bacteria</taxon>
        <taxon>Pseudomonadati</taxon>
        <taxon>Pseudomonadota</taxon>
        <taxon>Alphaproteobacteria</taxon>
        <taxon>Sphingomonadales</taxon>
        <taxon>Sphingomonadaceae</taxon>
        <taxon>Parasphingorhabdus</taxon>
    </lineage>
</organism>
<gene>
    <name evidence="3" type="ORF">HF685_10120</name>
</gene>
<sequence length="104" mass="12092">MHNEKNPCVYILASRPYGALYIGVTSALIKRLYQHRNGLVPGHTSKHAVYKLVRFEMLDDMRSAITREKQLKNWHRPWKINLIESENPQWVDLAVNLGLPAIQE</sequence>
<dbReference type="PANTHER" id="PTHR34477">
    <property type="entry name" value="UPF0213 PROTEIN YHBQ"/>
    <property type="match status" value="1"/>
</dbReference>
<name>A0A6H2DLP8_9SPHN</name>
<evidence type="ECO:0000256" key="1">
    <source>
        <dbReference type="ARBA" id="ARBA00007435"/>
    </source>
</evidence>
<feature type="domain" description="GIY-YIG" evidence="2">
    <location>
        <begin position="5"/>
        <end position="81"/>
    </location>
</feature>
<reference evidence="3 4" key="1">
    <citation type="submission" date="2020-04" db="EMBL/GenBank/DDBJ databases">
        <title>Genome sequence for Sphingorhabdus sp. strain M1.</title>
        <authorList>
            <person name="Park S.-J."/>
        </authorList>
    </citation>
    <scope>NUCLEOTIDE SEQUENCE [LARGE SCALE GENOMIC DNA]</scope>
    <source>
        <strain evidence="3 4">JK6</strain>
    </source>
</reference>
<dbReference type="InterPro" id="IPR050190">
    <property type="entry name" value="UPF0213_domain"/>
</dbReference>
<dbReference type="SUPFAM" id="SSF82771">
    <property type="entry name" value="GIY-YIG endonuclease"/>
    <property type="match status" value="1"/>
</dbReference>
<dbReference type="InterPro" id="IPR035901">
    <property type="entry name" value="GIY-YIG_endonuc_sf"/>
</dbReference>
<protein>
    <submittedName>
        <fullName evidence="3">GIY-YIG nuclease family protein</fullName>
    </submittedName>
</protein>
<dbReference type="EMBL" id="CP051217">
    <property type="protein sequence ID" value="QJB69589.1"/>
    <property type="molecule type" value="Genomic_DNA"/>
</dbReference>
<dbReference type="AlphaFoldDB" id="A0A6H2DLP8"/>
<accession>A0A6H2DLP8</accession>